<dbReference type="InParanoid" id="K2SHH2"/>
<name>K2SHH2_MACPH</name>
<dbReference type="SUPFAM" id="SSF51735">
    <property type="entry name" value="NAD(P)-binding Rossmann-fold domains"/>
    <property type="match status" value="1"/>
</dbReference>
<dbReference type="Gene3D" id="3.40.50.720">
    <property type="entry name" value="NAD(P)-binding Rossmann-like Domain"/>
    <property type="match status" value="1"/>
</dbReference>
<reference evidence="2 3" key="1">
    <citation type="journal article" date="2012" name="BMC Genomics">
        <title>Tools to kill: Genome of one of the most destructive plant pathogenic fungi Macrophomina phaseolina.</title>
        <authorList>
            <person name="Islam M.S."/>
            <person name="Haque M.S."/>
            <person name="Islam M.M."/>
            <person name="Emdad E.M."/>
            <person name="Halim A."/>
            <person name="Hossen Q.M.M."/>
            <person name="Hossain M.Z."/>
            <person name="Ahmed B."/>
            <person name="Rahim S."/>
            <person name="Rahman M.S."/>
            <person name="Alam M.M."/>
            <person name="Hou S."/>
            <person name="Wan X."/>
            <person name="Saito J.A."/>
            <person name="Alam M."/>
        </authorList>
    </citation>
    <scope>NUCLEOTIDE SEQUENCE [LARGE SCALE GENOMIC DNA]</scope>
    <source>
        <strain evidence="2 3">MS6</strain>
    </source>
</reference>
<accession>K2SHH2</accession>
<dbReference type="GO" id="GO:0016491">
    <property type="term" value="F:oxidoreductase activity"/>
    <property type="evidence" value="ECO:0007669"/>
    <property type="project" value="TreeGrafter"/>
</dbReference>
<dbReference type="InterPro" id="IPR036291">
    <property type="entry name" value="NAD(P)-bd_dom_sf"/>
</dbReference>
<proteinExistence type="inferred from homology"/>
<dbReference type="EMBL" id="AHHD01000278">
    <property type="protein sequence ID" value="EKG16295.1"/>
    <property type="molecule type" value="Genomic_DNA"/>
</dbReference>
<comment type="similarity">
    <text evidence="1">Belongs to the short-chain dehydrogenases/reductases (SDR) family.</text>
</comment>
<dbReference type="InterPro" id="IPR051468">
    <property type="entry name" value="Fungal_SecMetab_SDRs"/>
</dbReference>
<dbReference type="AlphaFoldDB" id="K2SHH2"/>
<dbReference type="InterPro" id="IPR002347">
    <property type="entry name" value="SDR_fam"/>
</dbReference>
<dbReference type="VEuPathDB" id="FungiDB:MPH_06470"/>
<dbReference type="OrthoDB" id="7289984at2759"/>
<dbReference type="GO" id="GO:0005737">
    <property type="term" value="C:cytoplasm"/>
    <property type="evidence" value="ECO:0007669"/>
    <property type="project" value="TreeGrafter"/>
</dbReference>
<protein>
    <submittedName>
        <fullName evidence="2">Short-chain dehydrogenase/reductase SDR</fullName>
    </submittedName>
</protein>
<feature type="non-terminal residue" evidence="2">
    <location>
        <position position="102"/>
    </location>
</feature>
<evidence type="ECO:0000256" key="1">
    <source>
        <dbReference type="ARBA" id="ARBA00006484"/>
    </source>
</evidence>
<evidence type="ECO:0000313" key="3">
    <source>
        <dbReference type="Proteomes" id="UP000007129"/>
    </source>
</evidence>
<dbReference type="HOGENOM" id="CLU_2284098_0_0_1"/>
<dbReference type="PANTHER" id="PTHR43544:SF36">
    <property type="entry name" value="CHAIN OXIDOREDUCTASE (CSGA), PUTATIVE (AFU_ORTHOLOGUE AFUA_4G00910)-RELATED"/>
    <property type="match status" value="1"/>
</dbReference>
<sequence length="102" mass="10490">MASYFVTGSSRGIGLGIVQSLAQAPAADVGKGFASARTETPALTNLVSDPAGRFEFIGLDVTSEQSVRKAVQTVERSLGGQALDVLINNAGIMNHTPKGGEN</sequence>
<comment type="caution">
    <text evidence="2">The sequence shown here is derived from an EMBL/GenBank/DDBJ whole genome shotgun (WGS) entry which is preliminary data.</text>
</comment>
<gene>
    <name evidence="2" type="ORF">MPH_06470</name>
</gene>
<dbReference type="Pfam" id="PF00106">
    <property type="entry name" value="adh_short"/>
    <property type="match status" value="1"/>
</dbReference>
<evidence type="ECO:0000313" key="2">
    <source>
        <dbReference type="EMBL" id="EKG16295.1"/>
    </source>
</evidence>
<organism evidence="2 3">
    <name type="scientific">Macrophomina phaseolina (strain MS6)</name>
    <name type="common">Charcoal rot fungus</name>
    <dbReference type="NCBI Taxonomy" id="1126212"/>
    <lineage>
        <taxon>Eukaryota</taxon>
        <taxon>Fungi</taxon>
        <taxon>Dikarya</taxon>
        <taxon>Ascomycota</taxon>
        <taxon>Pezizomycotina</taxon>
        <taxon>Dothideomycetes</taxon>
        <taxon>Dothideomycetes incertae sedis</taxon>
        <taxon>Botryosphaeriales</taxon>
        <taxon>Botryosphaeriaceae</taxon>
        <taxon>Macrophomina</taxon>
    </lineage>
</organism>
<dbReference type="PRINTS" id="PR00081">
    <property type="entry name" value="GDHRDH"/>
</dbReference>
<dbReference type="Proteomes" id="UP000007129">
    <property type="component" value="Unassembled WGS sequence"/>
</dbReference>
<dbReference type="PANTHER" id="PTHR43544">
    <property type="entry name" value="SHORT-CHAIN DEHYDROGENASE/REDUCTASE"/>
    <property type="match status" value="1"/>
</dbReference>